<protein>
    <submittedName>
        <fullName evidence="5">Lipase</fullName>
    </submittedName>
</protein>
<accession>A0A3E2WAI9</accession>
<dbReference type="AlphaFoldDB" id="A0A3E2WAI9"/>
<feature type="compositionally biased region" description="Low complexity" evidence="1">
    <location>
        <begin position="493"/>
        <end position="507"/>
    </location>
</feature>
<name>A0A3E2WAI9_9FIRM</name>
<sequence length="608" mass="64460">MRSNNQQENKALTPMQKQAVLVCIVCALAALLTIGITLTMLKRGKSPTEQPGDSSIITPAPAPEGEEDISDHYQINETSSALLTGTADAGDAYQEQTLFIGDSNTVRLYANGLISLQQFCAKEGIGTSAALNEGIVTFKRDDNRYTIAQAVAKMKPRRVVIMLGTNDNGMSTEDFISHYTALVQAIQASYPYTDIIVNTVPPVPSNHSNYPNMDQTRIDDFNMALLTMCEQLGVKFLNSAEALKDANGYGNVDYYQSGDIHLKPAGLKVLLKYLRTHAYETEDRRPDTNNIPTRAEYTANPSSAVEAPSSSEAVSSSVVEEKTEYQADYRVDKTGGGSLTCGDESSKSLTVKVTSAAQSVKVTAVPEDGYVFVKWSDGVTKRTRTDTNFDQNVDVTAVFAAASIQVSSSGKAGLGDSYTFKATLKGKYLDASSIRWYVNGSEVTQAAGKTTVKGEVDPSMVGGTFRVYATASYNDCTVTSNKLELTVSGGTSGSTSSSSSSSSSSASSKEDKPASSKEETSSSKEEKPASSKEEKPASSKEEKPASSSSNGTSESAGSSSKVEKPASSAASSKEETTASSKEEKPASSKEEKSASSKTEASASKEAAN</sequence>
<gene>
    <name evidence="5" type="ORF">DW855_01260</name>
</gene>
<keyword evidence="2" id="KW-1133">Transmembrane helix</keyword>
<dbReference type="InterPro" id="IPR013830">
    <property type="entry name" value="SGNH_hydro"/>
</dbReference>
<dbReference type="InterPro" id="IPR051532">
    <property type="entry name" value="Ester_Hydrolysis_Enzymes"/>
</dbReference>
<proteinExistence type="predicted"/>
<dbReference type="Gene3D" id="3.40.50.1110">
    <property type="entry name" value="SGNH hydrolase"/>
    <property type="match status" value="1"/>
</dbReference>
<feature type="compositionally biased region" description="Basic and acidic residues" evidence="1">
    <location>
        <begin position="572"/>
        <end position="594"/>
    </location>
</feature>
<feature type="transmembrane region" description="Helical" evidence="2">
    <location>
        <begin position="20"/>
        <end position="41"/>
    </location>
</feature>
<evidence type="ECO:0000256" key="1">
    <source>
        <dbReference type="SAM" id="MobiDB-lite"/>
    </source>
</evidence>
<dbReference type="RefSeq" id="WP_117553463.1">
    <property type="nucleotide sequence ID" value="NZ_QVFB01000001.1"/>
</dbReference>
<keyword evidence="2" id="KW-0472">Membrane</keyword>
<dbReference type="InterPro" id="IPR044060">
    <property type="entry name" value="Bacterial_rp_domain"/>
</dbReference>
<keyword evidence="2" id="KW-0812">Transmembrane</keyword>
<dbReference type="Pfam" id="PF13472">
    <property type="entry name" value="Lipase_GDSL_2"/>
    <property type="match status" value="1"/>
</dbReference>
<evidence type="ECO:0000313" key="5">
    <source>
        <dbReference type="EMBL" id="RGC21708.1"/>
    </source>
</evidence>
<dbReference type="PANTHER" id="PTHR30383:SF5">
    <property type="entry name" value="SGNH HYDROLASE-TYPE ESTERASE DOMAIN-CONTAINING PROTEIN"/>
    <property type="match status" value="1"/>
</dbReference>
<dbReference type="Pfam" id="PF18998">
    <property type="entry name" value="Flg_new_2"/>
    <property type="match status" value="1"/>
</dbReference>
<dbReference type="GO" id="GO:0004622">
    <property type="term" value="F:phosphatidylcholine lysophospholipase activity"/>
    <property type="evidence" value="ECO:0007669"/>
    <property type="project" value="TreeGrafter"/>
</dbReference>
<feature type="domain" description="Bacterial repeat" evidence="4">
    <location>
        <begin position="354"/>
        <end position="402"/>
    </location>
</feature>
<feature type="compositionally biased region" description="Low complexity" evidence="1">
    <location>
        <begin position="545"/>
        <end position="571"/>
    </location>
</feature>
<organism evidence="5 6">
    <name type="scientific">Faecalibacterium prausnitzii</name>
    <dbReference type="NCBI Taxonomy" id="853"/>
    <lineage>
        <taxon>Bacteria</taxon>
        <taxon>Bacillati</taxon>
        <taxon>Bacillota</taxon>
        <taxon>Clostridia</taxon>
        <taxon>Eubacteriales</taxon>
        <taxon>Oscillospiraceae</taxon>
        <taxon>Faecalibacterium</taxon>
    </lineage>
</organism>
<evidence type="ECO:0000313" key="6">
    <source>
        <dbReference type="Proteomes" id="UP000260733"/>
    </source>
</evidence>
<dbReference type="Proteomes" id="UP000260733">
    <property type="component" value="Unassembled WGS sequence"/>
</dbReference>
<feature type="compositionally biased region" description="Basic and acidic residues" evidence="1">
    <location>
        <begin position="508"/>
        <end position="544"/>
    </location>
</feature>
<feature type="region of interest" description="Disordered" evidence="1">
    <location>
        <begin position="487"/>
        <end position="608"/>
    </location>
</feature>
<feature type="compositionally biased region" description="Low complexity" evidence="1">
    <location>
        <begin position="595"/>
        <end position="608"/>
    </location>
</feature>
<evidence type="ECO:0000259" key="4">
    <source>
        <dbReference type="Pfam" id="PF18998"/>
    </source>
</evidence>
<feature type="compositionally biased region" description="Polar residues" evidence="1">
    <location>
        <begin position="47"/>
        <end position="57"/>
    </location>
</feature>
<feature type="region of interest" description="Disordered" evidence="1">
    <location>
        <begin position="43"/>
        <end position="67"/>
    </location>
</feature>
<dbReference type="EMBL" id="QVFB01000001">
    <property type="protein sequence ID" value="RGC21708.1"/>
    <property type="molecule type" value="Genomic_DNA"/>
</dbReference>
<feature type="domain" description="SGNH hydrolase-type esterase" evidence="3">
    <location>
        <begin position="99"/>
        <end position="266"/>
    </location>
</feature>
<dbReference type="InterPro" id="IPR036514">
    <property type="entry name" value="SGNH_hydro_sf"/>
</dbReference>
<reference evidence="5 6" key="1">
    <citation type="submission" date="2018-08" db="EMBL/GenBank/DDBJ databases">
        <title>A genome reference for cultivated species of the human gut microbiota.</title>
        <authorList>
            <person name="Zou Y."/>
            <person name="Xue W."/>
            <person name="Luo G."/>
        </authorList>
    </citation>
    <scope>NUCLEOTIDE SEQUENCE [LARGE SCALE GENOMIC DNA]</scope>
    <source>
        <strain evidence="5 6">AM37-13AC</strain>
    </source>
</reference>
<dbReference type="PANTHER" id="PTHR30383">
    <property type="entry name" value="THIOESTERASE 1/PROTEASE 1/LYSOPHOSPHOLIPASE L1"/>
    <property type="match status" value="1"/>
</dbReference>
<feature type="compositionally biased region" description="Low complexity" evidence="1">
    <location>
        <begin position="301"/>
        <end position="318"/>
    </location>
</feature>
<dbReference type="SUPFAM" id="SSF52266">
    <property type="entry name" value="SGNH hydrolase"/>
    <property type="match status" value="1"/>
</dbReference>
<feature type="region of interest" description="Disordered" evidence="1">
    <location>
        <begin position="283"/>
        <end position="319"/>
    </location>
</feature>
<evidence type="ECO:0000256" key="2">
    <source>
        <dbReference type="SAM" id="Phobius"/>
    </source>
</evidence>
<evidence type="ECO:0000259" key="3">
    <source>
        <dbReference type="Pfam" id="PF13472"/>
    </source>
</evidence>
<comment type="caution">
    <text evidence="5">The sequence shown here is derived from an EMBL/GenBank/DDBJ whole genome shotgun (WGS) entry which is preliminary data.</text>
</comment>